<name>A0A0L8GRK8_OCTBM</name>
<evidence type="ECO:0000313" key="1">
    <source>
        <dbReference type="EMBL" id="KOF79527.1"/>
    </source>
</evidence>
<reference evidence="1" key="1">
    <citation type="submission" date="2015-07" db="EMBL/GenBank/DDBJ databases">
        <title>MeaNS - Measles Nucleotide Surveillance Program.</title>
        <authorList>
            <person name="Tran T."/>
            <person name="Druce J."/>
        </authorList>
    </citation>
    <scope>NUCLEOTIDE SEQUENCE</scope>
    <source>
        <strain evidence="1">UCB-OBI-ISO-001</strain>
        <tissue evidence="1">Gonad</tissue>
    </source>
</reference>
<gene>
    <name evidence="1" type="ORF">OCBIM_22029338mg</name>
</gene>
<accession>A0A0L8GRK8</accession>
<protein>
    <submittedName>
        <fullName evidence="1">Uncharacterized protein</fullName>
    </submittedName>
</protein>
<dbReference type="AlphaFoldDB" id="A0A0L8GRK8"/>
<sequence length="54" mass="6244">MLNTGSHILKIFIRKNIAHLISPFAYLLQRSGLTPLQFLRRLFLETGVEIVYSN</sequence>
<organism evidence="1">
    <name type="scientific">Octopus bimaculoides</name>
    <name type="common">California two-spotted octopus</name>
    <dbReference type="NCBI Taxonomy" id="37653"/>
    <lineage>
        <taxon>Eukaryota</taxon>
        <taxon>Metazoa</taxon>
        <taxon>Spiralia</taxon>
        <taxon>Lophotrochozoa</taxon>
        <taxon>Mollusca</taxon>
        <taxon>Cephalopoda</taxon>
        <taxon>Coleoidea</taxon>
        <taxon>Octopodiformes</taxon>
        <taxon>Octopoda</taxon>
        <taxon>Incirrata</taxon>
        <taxon>Octopodidae</taxon>
        <taxon>Octopus</taxon>
    </lineage>
</organism>
<proteinExistence type="predicted"/>
<dbReference type="EMBL" id="KQ420711">
    <property type="protein sequence ID" value="KOF79527.1"/>
    <property type="molecule type" value="Genomic_DNA"/>
</dbReference>